<dbReference type="CDD" id="cd05246">
    <property type="entry name" value="dTDP_GD_SDR_e"/>
    <property type="match status" value="1"/>
</dbReference>
<dbReference type="EC" id="4.2.1.46" evidence="4 7"/>
<evidence type="ECO:0000256" key="6">
    <source>
        <dbReference type="ARBA" id="ARBA00023239"/>
    </source>
</evidence>
<dbReference type="Proteomes" id="UP000482155">
    <property type="component" value="Unassembled WGS sequence"/>
</dbReference>
<evidence type="ECO:0000259" key="8">
    <source>
        <dbReference type="Pfam" id="PF16363"/>
    </source>
</evidence>
<keyword evidence="5" id="KW-0520">NAD</keyword>
<protein>
    <recommendedName>
        <fullName evidence="4 7">dTDP-glucose 4,6-dehydratase</fullName>
        <ecNumber evidence="4 7">4.2.1.46</ecNumber>
    </recommendedName>
</protein>
<dbReference type="InterPro" id="IPR036291">
    <property type="entry name" value="NAD(P)-bd_dom_sf"/>
</dbReference>
<comment type="catalytic activity">
    <reaction evidence="1 7">
        <text>dTDP-alpha-D-glucose = dTDP-4-dehydro-6-deoxy-alpha-D-glucose + H2O</text>
        <dbReference type="Rhea" id="RHEA:17221"/>
        <dbReference type="ChEBI" id="CHEBI:15377"/>
        <dbReference type="ChEBI" id="CHEBI:57477"/>
        <dbReference type="ChEBI" id="CHEBI:57649"/>
        <dbReference type="EC" id="4.2.1.46"/>
    </reaction>
</comment>
<dbReference type="InterPro" id="IPR005888">
    <property type="entry name" value="dTDP_Gluc_deHydtase"/>
</dbReference>
<comment type="cofactor">
    <cofactor evidence="2 7">
        <name>NAD(+)</name>
        <dbReference type="ChEBI" id="CHEBI:57540"/>
    </cofactor>
</comment>
<feature type="domain" description="NAD(P)-binding" evidence="8">
    <location>
        <begin position="3"/>
        <end position="321"/>
    </location>
</feature>
<proteinExistence type="inferred from homology"/>
<accession>A0A6B3SUJ3</accession>
<dbReference type="Gene3D" id="3.40.50.720">
    <property type="entry name" value="NAD(P)-binding Rossmann-like Domain"/>
    <property type="match status" value="1"/>
</dbReference>
<evidence type="ECO:0000313" key="9">
    <source>
        <dbReference type="EMBL" id="NEX64473.1"/>
    </source>
</evidence>
<keyword evidence="10" id="KW-1185">Reference proteome</keyword>
<evidence type="ECO:0000313" key="10">
    <source>
        <dbReference type="Proteomes" id="UP000482155"/>
    </source>
</evidence>
<dbReference type="RefSeq" id="WP_163968395.1">
    <property type="nucleotide sequence ID" value="NZ_JAAIVB010000079.1"/>
</dbReference>
<organism evidence="9 10">
    <name type="scientific">Noviherbaspirillum galbum</name>
    <dbReference type="NCBI Taxonomy" id="2709383"/>
    <lineage>
        <taxon>Bacteria</taxon>
        <taxon>Pseudomonadati</taxon>
        <taxon>Pseudomonadota</taxon>
        <taxon>Betaproteobacteria</taxon>
        <taxon>Burkholderiales</taxon>
        <taxon>Oxalobacteraceae</taxon>
        <taxon>Noviherbaspirillum</taxon>
    </lineage>
</organism>
<dbReference type="NCBIfam" id="TIGR01181">
    <property type="entry name" value="dTDP_gluc_dehyt"/>
    <property type="match status" value="1"/>
</dbReference>
<keyword evidence="6 7" id="KW-0456">Lyase</keyword>
<dbReference type="PANTHER" id="PTHR43000">
    <property type="entry name" value="DTDP-D-GLUCOSE 4,6-DEHYDRATASE-RELATED"/>
    <property type="match status" value="1"/>
</dbReference>
<name>A0A6B3SUJ3_9BURK</name>
<dbReference type="EMBL" id="JAAIVB010000079">
    <property type="protein sequence ID" value="NEX64473.1"/>
    <property type="molecule type" value="Genomic_DNA"/>
</dbReference>
<dbReference type="Gene3D" id="3.90.25.10">
    <property type="entry name" value="UDP-galactose 4-epimerase, domain 1"/>
    <property type="match status" value="1"/>
</dbReference>
<dbReference type="GO" id="GO:0009225">
    <property type="term" value="P:nucleotide-sugar metabolic process"/>
    <property type="evidence" value="ECO:0007669"/>
    <property type="project" value="InterPro"/>
</dbReference>
<dbReference type="InterPro" id="IPR016040">
    <property type="entry name" value="NAD(P)-bd_dom"/>
</dbReference>
<dbReference type="Pfam" id="PF16363">
    <property type="entry name" value="GDP_Man_Dehyd"/>
    <property type="match status" value="1"/>
</dbReference>
<comment type="caution">
    <text evidence="9">The sequence shown here is derived from an EMBL/GenBank/DDBJ whole genome shotgun (WGS) entry which is preliminary data.</text>
</comment>
<dbReference type="GO" id="GO:0008460">
    <property type="term" value="F:dTDP-glucose 4,6-dehydratase activity"/>
    <property type="evidence" value="ECO:0007669"/>
    <property type="project" value="UniProtKB-EC"/>
</dbReference>
<reference evidence="9 10" key="1">
    <citation type="submission" date="2020-02" db="EMBL/GenBank/DDBJ databases">
        <authorList>
            <person name="Kim M.K."/>
        </authorList>
    </citation>
    <scope>NUCLEOTIDE SEQUENCE [LARGE SCALE GENOMIC DNA]</scope>
    <source>
        <strain evidence="9 10">17J57-3</strain>
    </source>
</reference>
<evidence type="ECO:0000256" key="2">
    <source>
        <dbReference type="ARBA" id="ARBA00001911"/>
    </source>
</evidence>
<gene>
    <name evidence="9" type="primary">rfbB</name>
    <name evidence="9" type="ORF">G3574_25620</name>
</gene>
<evidence type="ECO:0000256" key="4">
    <source>
        <dbReference type="ARBA" id="ARBA00011990"/>
    </source>
</evidence>
<sequence>MILVTGGAGFIGSNFVLNWLSLHDEPVVNLDKLTYAGNLNNLAGVMHDQRHHFVQGDIGDAALIADLLRQHRPRAILHFAAESHVDRSIHGPAEFIATNVNGTFTLLEAARAYHGSLDDAGRAAFRFLHVSTDEVYGSLGPNDPPFAETTAYAPNSPYSASKAASDHLVRAYHHTYGLPTLTTNCSNNYGPYHFPEKLIPLMIANALTGKPLPVYGDGKNVRDWLYVGDHCAAIRRVLEAGRVGETYNIGGWNEKTNLEVVHTLCDILDALAPRAGSHRDLVTYVKDRPGHDRRYAIDARKLERELGWKPAETFDSGIRKTVQWYLDHQDWVRDVQSGAYQGWMEQNYGKRGGAGEAA</sequence>
<evidence type="ECO:0000256" key="1">
    <source>
        <dbReference type="ARBA" id="ARBA00001539"/>
    </source>
</evidence>
<evidence type="ECO:0000256" key="7">
    <source>
        <dbReference type="RuleBase" id="RU004473"/>
    </source>
</evidence>
<evidence type="ECO:0000256" key="5">
    <source>
        <dbReference type="ARBA" id="ARBA00023027"/>
    </source>
</evidence>
<dbReference type="SUPFAM" id="SSF51735">
    <property type="entry name" value="NAD(P)-binding Rossmann-fold domains"/>
    <property type="match status" value="1"/>
</dbReference>
<dbReference type="AlphaFoldDB" id="A0A6B3SUJ3"/>
<evidence type="ECO:0000256" key="3">
    <source>
        <dbReference type="ARBA" id="ARBA00008178"/>
    </source>
</evidence>
<comment type="similarity">
    <text evidence="3 7">Belongs to the NAD(P)-dependent epimerase/dehydratase family. dTDP-glucose dehydratase subfamily.</text>
</comment>